<dbReference type="AlphaFoldDB" id="A0A6J6P7Y0"/>
<organism evidence="1">
    <name type="scientific">freshwater metagenome</name>
    <dbReference type="NCBI Taxonomy" id="449393"/>
    <lineage>
        <taxon>unclassified sequences</taxon>
        <taxon>metagenomes</taxon>
        <taxon>ecological metagenomes</taxon>
    </lineage>
</organism>
<dbReference type="EMBL" id="CAEZXS010000057">
    <property type="protein sequence ID" value="CAB4695069.1"/>
    <property type="molecule type" value="Genomic_DNA"/>
</dbReference>
<name>A0A6J6P7Y0_9ZZZZ</name>
<proteinExistence type="predicted"/>
<protein>
    <submittedName>
        <fullName evidence="1">Unannotated protein</fullName>
    </submittedName>
</protein>
<gene>
    <name evidence="1" type="ORF">UFOPK2582_00635</name>
    <name evidence="2" type="ORF">UFOPK4173_00721</name>
</gene>
<reference evidence="1" key="1">
    <citation type="submission" date="2020-05" db="EMBL/GenBank/DDBJ databases">
        <authorList>
            <person name="Chiriac C."/>
            <person name="Salcher M."/>
            <person name="Ghai R."/>
            <person name="Kavagutti S V."/>
        </authorList>
    </citation>
    <scope>NUCLEOTIDE SEQUENCE</scope>
</reference>
<evidence type="ECO:0000313" key="2">
    <source>
        <dbReference type="EMBL" id="CAB5031995.1"/>
    </source>
</evidence>
<evidence type="ECO:0000313" key="1">
    <source>
        <dbReference type="EMBL" id="CAB4695069.1"/>
    </source>
</evidence>
<dbReference type="EMBL" id="CAFBPW010000062">
    <property type="protein sequence ID" value="CAB5031995.1"/>
    <property type="molecule type" value="Genomic_DNA"/>
</dbReference>
<sequence length="292" mass="32222">METVEVVETVEIVETLELVEDPPSENEPLAEEAAENGATVHDLFARIRSQGLIEDQPEDQPEVQRDASMDERDRLLLPVEKQLSKALRRLASDEQNDALDYLRRIKTSRPDFAKVLDTPERVLTKFADALIDDFTQAVAAGSEFWATVSGVSADSLFSEDDQIEECLRSNLEQFLETHRAHLERNFRDGDEQGLENSERAERIRATYRDWRSGSLNELAGDLATAGFAQGERLAAGPGTQWCWAVDHGGLPCADGEDNALEGAIACGDPFPTGDITPPAHPGCRCILLPAHL</sequence>
<accession>A0A6J6P7Y0</accession>